<keyword evidence="3 4" id="KW-0501">Molybdenum cofactor biosynthesis</keyword>
<sequence>MNHIKLTYDKLDPTEISELAVHESCGAVSLFIGTTRDNFDGKQVTKLEYEAYDDMAIKIMNKICDEMRLFWPDIKNICIYHRLGLVPVKEASVVIACSSPHRNTSLEALPFALRNLKQSVPIFKREYYKDKNGSSEWKENPECTWSKKYQQQLINNNLN</sequence>
<evidence type="ECO:0000256" key="4">
    <source>
        <dbReference type="HAMAP-Rule" id="MF_03052"/>
    </source>
</evidence>
<keyword evidence="1 4" id="KW-0963">Cytoplasm</keyword>
<dbReference type="GO" id="GO:1990140">
    <property type="term" value="C:molybdopterin synthase complex"/>
    <property type="evidence" value="ECO:0007669"/>
    <property type="project" value="UniProtKB-UniRule"/>
</dbReference>
<dbReference type="InterPro" id="IPR003448">
    <property type="entry name" value="Mopterin_biosynth_MoaE"/>
</dbReference>
<comment type="similarity">
    <text evidence="4">Belongs to the MoaE family. MOCS2B subfamily.</text>
</comment>
<gene>
    <name evidence="4" type="primary">Mocs2</name>
    <name evidence="5" type="ORF">PVAND_002286</name>
</gene>
<comment type="pathway">
    <text evidence="4">Cofactor biosynthesis; molybdopterin biosynthesis.</text>
</comment>
<dbReference type="Pfam" id="PF02391">
    <property type="entry name" value="MoaE"/>
    <property type="match status" value="1"/>
</dbReference>
<comment type="miscellaneous">
    <text evidence="4">This protein is produced by a bicistronic gene which also produces the large subunit (MOCS2A).</text>
</comment>
<evidence type="ECO:0000313" key="5">
    <source>
        <dbReference type="EMBL" id="KAG5672132.1"/>
    </source>
</evidence>
<dbReference type="EC" id="2.8.1.12" evidence="4"/>
<comment type="caution">
    <text evidence="5">The sequence shown here is derived from an EMBL/GenBank/DDBJ whole genome shotgun (WGS) entry which is preliminary data.</text>
</comment>
<evidence type="ECO:0000313" key="6">
    <source>
        <dbReference type="Proteomes" id="UP001107558"/>
    </source>
</evidence>
<comment type="function">
    <text evidence="4">Catalytic subunit of the molybdopterin synthase complex, a complex that catalyzes the conversion of precursor Z into molybdopterin. Acts by mediating the incorporation of 2 sulfur atoms from thiocarboxylated MOCS2A into precursor Z to generate a dithiolene group.</text>
</comment>
<keyword evidence="2 4" id="KW-0808">Transferase</keyword>
<comment type="subcellular location">
    <subcellularLocation>
        <location evidence="4">Cytoplasm</location>
    </subcellularLocation>
</comment>
<dbReference type="GO" id="GO:0006777">
    <property type="term" value="P:Mo-molybdopterin cofactor biosynthetic process"/>
    <property type="evidence" value="ECO:0007669"/>
    <property type="project" value="UniProtKB-UniRule"/>
</dbReference>
<organism evidence="5 6">
    <name type="scientific">Polypedilum vanderplanki</name>
    <name type="common">Sleeping chironomid midge</name>
    <dbReference type="NCBI Taxonomy" id="319348"/>
    <lineage>
        <taxon>Eukaryota</taxon>
        <taxon>Metazoa</taxon>
        <taxon>Ecdysozoa</taxon>
        <taxon>Arthropoda</taxon>
        <taxon>Hexapoda</taxon>
        <taxon>Insecta</taxon>
        <taxon>Pterygota</taxon>
        <taxon>Neoptera</taxon>
        <taxon>Endopterygota</taxon>
        <taxon>Diptera</taxon>
        <taxon>Nematocera</taxon>
        <taxon>Chironomoidea</taxon>
        <taxon>Chironomidae</taxon>
        <taxon>Chironominae</taxon>
        <taxon>Polypedilum</taxon>
        <taxon>Polypedilum</taxon>
    </lineage>
</organism>
<comment type="catalytic activity">
    <reaction evidence="4">
        <text>2 [molybdopterin-synthase sulfur-carrier protein]-C-terminal-Gly-aminoethanethioate + cyclic pyranopterin phosphate + H2O = molybdopterin + 2 [molybdopterin-synthase sulfur-carrier protein]-C-terminal Gly-Gly + 2 H(+)</text>
        <dbReference type="Rhea" id="RHEA:26333"/>
        <dbReference type="Rhea" id="RHEA-COMP:12202"/>
        <dbReference type="Rhea" id="RHEA-COMP:19907"/>
        <dbReference type="ChEBI" id="CHEBI:15377"/>
        <dbReference type="ChEBI" id="CHEBI:15378"/>
        <dbReference type="ChEBI" id="CHEBI:58698"/>
        <dbReference type="ChEBI" id="CHEBI:59648"/>
        <dbReference type="ChEBI" id="CHEBI:90778"/>
        <dbReference type="ChEBI" id="CHEBI:232372"/>
        <dbReference type="EC" id="2.8.1.12"/>
    </reaction>
</comment>
<dbReference type="HAMAP" id="MF_03052">
    <property type="entry name" value="MOC2B"/>
    <property type="match status" value="1"/>
</dbReference>
<feature type="binding site" evidence="4">
    <location>
        <begin position="124"/>
        <end position="126"/>
    </location>
    <ligand>
        <name>substrate</name>
    </ligand>
</feature>
<keyword evidence="6" id="KW-1185">Reference proteome</keyword>
<dbReference type="AlphaFoldDB" id="A0A9J6BQI7"/>
<reference evidence="5" key="1">
    <citation type="submission" date="2021-03" db="EMBL/GenBank/DDBJ databases">
        <title>Chromosome level genome of the anhydrobiotic midge Polypedilum vanderplanki.</title>
        <authorList>
            <person name="Yoshida Y."/>
            <person name="Kikawada T."/>
            <person name="Gusev O."/>
        </authorList>
    </citation>
    <scope>NUCLEOTIDE SEQUENCE</scope>
    <source>
        <strain evidence="5">NIAS01</strain>
        <tissue evidence="5">Whole body or cell culture</tissue>
    </source>
</reference>
<name>A0A9J6BQI7_POLVA</name>
<dbReference type="PANTHER" id="PTHR23404">
    <property type="entry name" value="MOLYBDOPTERIN SYNTHASE RELATED"/>
    <property type="match status" value="1"/>
</dbReference>
<dbReference type="Proteomes" id="UP001107558">
    <property type="component" value="Chromosome 3"/>
</dbReference>
<evidence type="ECO:0000256" key="1">
    <source>
        <dbReference type="ARBA" id="ARBA00022490"/>
    </source>
</evidence>
<dbReference type="OrthoDB" id="5531344at2759"/>
<feature type="binding site" evidence="4">
    <location>
        <position position="117"/>
    </location>
    <ligand>
        <name>substrate</name>
    </ligand>
</feature>
<evidence type="ECO:0000256" key="2">
    <source>
        <dbReference type="ARBA" id="ARBA00022679"/>
    </source>
</evidence>
<dbReference type="FunFam" id="3.90.1170.40:FF:000002">
    <property type="entry name" value="Molybdopterin synthase catalytic subunit"/>
    <property type="match status" value="1"/>
</dbReference>
<dbReference type="EMBL" id="JADBJN010000003">
    <property type="protein sequence ID" value="KAG5672132.1"/>
    <property type="molecule type" value="Genomic_DNA"/>
</dbReference>
<dbReference type="GO" id="GO:0030366">
    <property type="term" value="F:molybdopterin synthase activity"/>
    <property type="evidence" value="ECO:0007669"/>
    <property type="project" value="UniProtKB-UniRule"/>
</dbReference>
<protein>
    <recommendedName>
        <fullName evidence="4">Molybdopterin synthase catalytic subunit</fullName>
        <ecNumber evidence="4">2.8.1.12</ecNumber>
    </recommendedName>
    <alternativeName>
        <fullName evidence="4">Molybdenum cofactor synthesis protein 2 large subunit</fullName>
    </alternativeName>
    <alternativeName>
        <fullName evidence="4">Molybdenum cofactor synthesis protein 2B</fullName>
        <shortName evidence="4">MOCS2B</shortName>
    </alternativeName>
</protein>
<feature type="binding site" evidence="4">
    <location>
        <begin position="101"/>
        <end position="102"/>
    </location>
    <ligand>
        <name>substrate</name>
    </ligand>
</feature>
<dbReference type="InterPro" id="IPR028888">
    <property type="entry name" value="MOCS2B_euk"/>
</dbReference>
<dbReference type="SUPFAM" id="SSF54690">
    <property type="entry name" value="Molybdopterin synthase subunit MoaE"/>
    <property type="match status" value="1"/>
</dbReference>
<comment type="subunit">
    <text evidence="4">Heterotetramer; composed of 2 small (MOCS2A) and 2 large (MOCS2B) subunits.</text>
</comment>
<evidence type="ECO:0000256" key="3">
    <source>
        <dbReference type="ARBA" id="ARBA00023150"/>
    </source>
</evidence>
<dbReference type="CDD" id="cd00756">
    <property type="entry name" value="MoaE"/>
    <property type="match status" value="1"/>
</dbReference>
<accession>A0A9J6BQI7</accession>
<dbReference type="InterPro" id="IPR036563">
    <property type="entry name" value="MoaE_sf"/>
</dbReference>
<proteinExistence type="inferred from homology"/>
<dbReference type="Gene3D" id="3.90.1170.40">
    <property type="entry name" value="Molybdopterin biosynthesis MoaE subunit"/>
    <property type="match status" value="1"/>
</dbReference>